<dbReference type="PROSITE" id="PS52016">
    <property type="entry name" value="TONB_DEPENDENT_REC_3"/>
    <property type="match status" value="1"/>
</dbReference>
<evidence type="ECO:0000313" key="17">
    <source>
        <dbReference type="Proteomes" id="UP000057938"/>
    </source>
</evidence>
<evidence type="ECO:0000256" key="11">
    <source>
        <dbReference type="PROSITE-ProRule" id="PRU01360"/>
    </source>
</evidence>
<reference evidence="16 17" key="1">
    <citation type="submission" date="2015-09" db="EMBL/GenBank/DDBJ databases">
        <title>Complete genome sequence of a benzo[a]pyrene-degrading bacterium Altererythrobacter epoxidivorans CGMCC 1.7731T.</title>
        <authorList>
            <person name="Li Z."/>
            <person name="Cheng H."/>
            <person name="Huo Y."/>
            <person name="Xu X."/>
        </authorList>
    </citation>
    <scope>NUCLEOTIDE SEQUENCE [LARGE SCALE GENOMIC DNA]</scope>
    <source>
        <strain evidence="16 17">CGMCC 1.7731</strain>
    </source>
</reference>
<dbReference type="Proteomes" id="UP000057938">
    <property type="component" value="Chromosome"/>
</dbReference>
<proteinExistence type="inferred from homology"/>
<name>A0A0M4MWB5_9SPHN</name>
<evidence type="ECO:0000256" key="8">
    <source>
        <dbReference type="ARBA" id="ARBA00023077"/>
    </source>
</evidence>
<keyword evidence="13" id="KW-0732">Signal</keyword>
<dbReference type="STRING" id="361183.AMC99_01723"/>
<dbReference type="GO" id="GO:0009279">
    <property type="term" value="C:cell outer membrane"/>
    <property type="evidence" value="ECO:0007669"/>
    <property type="project" value="UniProtKB-SubCell"/>
</dbReference>
<dbReference type="InterPro" id="IPR039426">
    <property type="entry name" value="TonB-dep_rcpt-like"/>
</dbReference>
<keyword evidence="10 11" id="KW-0998">Cell outer membrane</keyword>
<protein>
    <submittedName>
        <fullName evidence="16">Outer membrane receptor protein, mostly Fe transport</fullName>
    </submittedName>
</protein>
<dbReference type="Pfam" id="PF07715">
    <property type="entry name" value="Plug"/>
    <property type="match status" value="1"/>
</dbReference>
<feature type="signal peptide" evidence="13">
    <location>
        <begin position="1"/>
        <end position="50"/>
    </location>
</feature>
<sequence>MGVGLSYRSLPRSAFKGTAMKNRLSISRRALLGTSILSATLALGAAPALAQDASTAEAAEEGALDAIIVTAQRREQNIQDVPISVTAIDDEALAAINSGGQDIRALSGRVPSLVVESSFGRTFPRFYIRGLGNTDFDFNASQPVSLVYDDVVLENPILKGFPVFDLQQVEVLRGPQGTLFGRNTPAGIVKFDSVKPKNYAEGYAKLAYGRFNNINGEAAVNIPMGDRFALRVSGLYQRQDDYVDNVLPTGTEKDAFGGYEDMAFRLQAKADPTDSLEVLLTGQFRKLDGTARLFRANNFTRGEEGLNANFSRGEVSTDGKNDQSLDTQNASARLTWDVGPVSLISVTSYWHGTSTSVGDVDGGYGFADFPPSGPGYIPFTAETRDSVPDLDQFTQEFRIASNGSGPISYQAGFFYFDEHLEILSENYSTLGDPFNDVGGVNIVVSQEQDSKAYGAFGSVTVDLSEQLSVTGGIRYNDDERDFTVVRSKDTQFPGFLQNPLGTVTRKVSDDTITWDASAVYEASSDLNLYARVARGYRAPSIQGRILFPPATATPLEDGVTVGKSETITSYEAGLKSTLLDGRARFNLSGFIYDLNDAQLTAVGGEVNANRLINADNVRGYGFEMDAEIAPVDNLLLTAGLSYNHTEIQDKNLTTAACGAVRVDTFPDVSLCTVLDPVVVDAAPFSAAIVSIDGNSLPQAPRWIANWTARYGVPVGDGEVYLFTDWAYRSKINFFLYESVEFQDAHQLEGGIRVGYKTDAFELAGFVRNITNDTSAVSGIDFNNLTAMVNEPRIWGVEAGIRW</sequence>
<dbReference type="InterPro" id="IPR000531">
    <property type="entry name" value="Beta-barrel_TonB"/>
</dbReference>
<dbReference type="InterPro" id="IPR036942">
    <property type="entry name" value="Beta-barrel_TonB_sf"/>
</dbReference>
<dbReference type="PANTHER" id="PTHR32552:SF81">
    <property type="entry name" value="TONB-DEPENDENT OUTER MEMBRANE RECEPTOR"/>
    <property type="match status" value="1"/>
</dbReference>
<evidence type="ECO:0000256" key="4">
    <source>
        <dbReference type="ARBA" id="ARBA00022496"/>
    </source>
</evidence>
<keyword evidence="9 11" id="KW-0472">Membrane</keyword>
<dbReference type="Gene3D" id="2.40.170.20">
    <property type="entry name" value="TonB-dependent receptor, beta-barrel domain"/>
    <property type="match status" value="1"/>
</dbReference>
<dbReference type="InterPro" id="IPR012910">
    <property type="entry name" value="Plug_dom"/>
</dbReference>
<keyword evidence="17" id="KW-1185">Reference proteome</keyword>
<gene>
    <name evidence="16" type="ORF">AMC99_01723</name>
</gene>
<evidence type="ECO:0000259" key="14">
    <source>
        <dbReference type="Pfam" id="PF00593"/>
    </source>
</evidence>
<keyword evidence="6" id="KW-0408">Iron</keyword>
<evidence type="ECO:0000313" key="16">
    <source>
        <dbReference type="EMBL" id="ALE17013.1"/>
    </source>
</evidence>
<feature type="domain" description="TonB-dependent receptor plug" evidence="15">
    <location>
        <begin position="78"/>
        <end position="188"/>
    </location>
</feature>
<keyword evidence="7" id="KW-0406">Ion transport</keyword>
<evidence type="ECO:0000256" key="12">
    <source>
        <dbReference type="RuleBase" id="RU003357"/>
    </source>
</evidence>
<evidence type="ECO:0000256" key="13">
    <source>
        <dbReference type="SAM" id="SignalP"/>
    </source>
</evidence>
<dbReference type="PATRIC" id="fig|361183.4.peg.1693"/>
<keyword evidence="2 11" id="KW-0813">Transport</keyword>
<dbReference type="PANTHER" id="PTHR32552">
    <property type="entry name" value="FERRICHROME IRON RECEPTOR-RELATED"/>
    <property type="match status" value="1"/>
</dbReference>
<dbReference type="KEGG" id="aep:AMC99_01723"/>
<evidence type="ECO:0000259" key="15">
    <source>
        <dbReference type="Pfam" id="PF07715"/>
    </source>
</evidence>
<evidence type="ECO:0000256" key="5">
    <source>
        <dbReference type="ARBA" id="ARBA00022692"/>
    </source>
</evidence>
<keyword evidence="3 11" id="KW-1134">Transmembrane beta strand</keyword>
<dbReference type="Pfam" id="PF00593">
    <property type="entry name" value="TonB_dep_Rec_b-barrel"/>
    <property type="match status" value="1"/>
</dbReference>
<evidence type="ECO:0000256" key="9">
    <source>
        <dbReference type="ARBA" id="ARBA00023136"/>
    </source>
</evidence>
<feature type="domain" description="TonB-dependent receptor-like beta-barrel" evidence="14">
    <location>
        <begin position="285"/>
        <end position="716"/>
    </location>
</feature>
<dbReference type="GO" id="GO:0006826">
    <property type="term" value="P:iron ion transport"/>
    <property type="evidence" value="ECO:0007669"/>
    <property type="project" value="UniProtKB-KW"/>
</dbReference>
<evidence type="ECO:0000256" key="6">
    <source>
        <dbReference type="ARBA" id="ARBA00023004"/>
    </source>
</evidence>
<accession>A0A0M4MWB5</accession>
<evidence type="ECO:0000256" key="3">
    <source>
        <dbReference type="ARBA" id="ARBA00022452"/>
    </source>
</evidence>
<evidence type="ECO:0000256" key="1">
    <source>
        <dbReference type="ARBA" id="ARBA00004571"/>
    </source>
</evidence>
<keyword evidence="5 11" id="KW-0812">Transmembrane</keyword>
<comment type="similarity">
    <text evidence="11 12">Belongs to the TonB-dependent receptor family.</text>
</comment>
<evidence type="ECO:0000256" key="10">
    <source>
        <dbReference type="ARBA" id="ARBA00023237"/>
    </source>
</evidence>
<feature type="chain" id="PRO_5005798851" evidence="13">
    <location>
        <begin position="51"/>
        <end position="802"/>
    </location>
</feature>
<dbReference type="AlphaFoldDB" id="A0A0M4MWB5"/>
<organism evidence="16 17">
    <name type="scientific">Altererythrobacter epoxidivorans</name>
    <dbReference type="NCBI Taxonomy" id="361183"/>
    <lineage>
        <taxon>Bacteria</taxon>
        <taxon>Pseudomonadati</taxon>
        <taxon>Pseudomonadota</taxon>
        <taxon>Alphaproteobacteria</taxon>
        <taxon>Sphingomonadales</taxon>
        <taxon>Erythrobacteraceae</taxon>
        <taxon>Altererythrobacter</taxon>
    </lineage>
</organism>
<dbReference type="SUPFAM" id="SSF56935">
    <property type="entry name" value="Porins"/>
    <property type="match status" value="1"/>
</dbReference>
<evidence type="ECO:0000256" key="7">
    <source>
        <dbReference type="ARBA" id="ARBA00023065"/>
    </source>
</evidence>
<keyword evidence="16" id="KW-0675">Receptor</keyword>
<evidence type="ECO:0000256" key="2">
    <source>
        <dbReference type="ARBA" id="ARBA00022448"/>
    </source>
</evidence>
<keyword evidence="4" id="KW-0410">Iron transport</keyword>
<keyword evidence="8 12" id="KW-0798">TonB box</keyword>
<comment type="subcellular location">
    <subcellularLocation>
        <location evidence="1 11">Cell outer membrane</location>
        <topology evidence="1 11">Multi-pass membrane protein</topology>
    </subcellularLocation>
</comment>
<dbReference type="EMBL" id="CP012669">
    <property type="protein sequence ID" value="ALE17013.1"/>
    <property type="molecule type" value="Genomic_DNA"/>
</dbReference>